<keyword evidence="10" id="KW-0892">Osteogenesis</keyword>
<feature type="modified residue" description="4-carboxyglutamate" evidence="16">
    <location>
        <position position="67"/>
    </location>
</feature>
<dbReference type="PROSITE" id="PS00011">
    <property type="entry name" value="GLA_1"/>
    <property type="match status" value="1"/>
</dbReference>
<evidence type="ECO:0000256" key="13">
    <source>
        <dbReference type="ARBA" id="ARBA00025316"/>
    </source>
</evidence>
<dbReference type="GO" id="GO:0030500">
    <property type="term" value="P:regulation of bone mineralization"/>
    <property type="evidence" value="ECO:0007669"/>
    <property type="project" value="InterPro"/>
</dbReference>
<feature type="domain" description="Gla" evidence="19">
    <location>
        <begin position="51"/>
        <end position="97"/>
    </location>
</feature>
<dbReference type="PRINTS" id="PR00002">
    <property type="entry name" value="GLABONE"/>
</dbReference>
<evidence type="ECO:0000256" key="18">
    <source>
        <dbReference type="SAM" id="MobiDB-lite"/>
    </source>
</evidence>
<comment type="similarity">
    <text evidence="2 17">Belongs to the osteocalcin/matrix Gla protein family.</text>
</comment>
<dbReference type="GO" id="GO:0005576">
    <property type="term" value="C:extracellular region"/>
    <property type="evidence" value="ECO:0007669"/>
    <property type="project" value="UniProtKB-SubCell"/>
</dbReference>
<dbReference type="InterPro" id="IPR002384">
    <property type="entry name" value="Osteocalcin/MGP"/>
</dbReference>
<proteinExistence type="inferred from homology"/>
<dbReference type="Proteomes" id="UP000228934">
    <property type="component" value="Unassembled WGS sequence"/>
</dbReference>
<evidence type="ECO:0000256" key="1">
    <source>
        <dbReference type="ARBA" id="ARBA00004613"/>
    </source>
</evidence>
<feature type="binding site" evidence="14">
    <location>
        <position position="67"/>
    </location>
    <ligand>
        <name>Ca(2+)</name>
        <dbReference type="ChEBI" id="CHEBI:29108"/>
        <label>1</label>
    </ligand>
</feature>
<feature type="modified residue" description="4-carboxyglutamate" evidence="16">
    <location>
        <position position="71"/>
    </location>
</feature>
<evidence type="ECO:0000313" key="20">
    <source>
        <dbReference type="EMBL" id="PIO23780.1"/>
    </source>
</evidence>
<keyword evidence="8 17" id="KW-0732">Signal</keyword>
<keyword evidence="14" id="KW-0479">Metal-binding</keyword>
<dbReference type="InterPro" id="IPR000294">
    <property type="entry name" value="GLA_domain"/>
</dbReference>
<dbReference type="GO" id="GO:0030154">
    <property type="term" value="P:cell differentiation"/>
    <property type="evidence" value="ECO:0007669"/>
    <property type="project" value="UniProtKB-KW"/>
</dbReference>
<evidence type="ECO:0000256" key="8">
    <source>
        <dbReference type="ARBA" id="ARBA00022729"/>
    </source>
</evidence>
<name>A0A2G9R7E6_AQUCT</name>
<keyword evidence="4" id="KW-0217">Developmental protein</keyword>
<feature type="compositionally biased region" description="Basic and acidic residues" evidence="18">
    <location>
        <begin position="53"/>
        <end position="72"/>
    </location>
</feature>
<evidence type="ECO:0000256" key="16">
    <source>
        <dbReference type="PIRSR" id="PIRSR602384-3"/>
    </source>
</evidence>
<evidence type="ECO:0000256" key="2">
    <source>
        <dbReference type="ARBA" id="ARBA00008850"/>
    </source>
</evidence>
<feature type="binding site" evidence="14">
    <location>
        <position position="74"/>
    </location>
    <ligand>
        <name>Ca(2+)</name>
        <dbReference type="ChEBI" id="CHEBI:29108"/>
        <label>1</label>
    </ligand>
</feature>
<keyword evidence="5 16" id="KW-0301">Gamma-carboxyglutamic acid</keyword>
<evidence type="ECO:0000259" key="19">
    <source>
        <dbReference type="PROSITE" id="PS50998"/>
    </source>
</evidence>
<dbReference type="InterPro" id="IPR035972">
    <property type="entry name" value="GLA-like_dom_SF"/>
</dbReference>
<keyword evidence="21" id="KW-1185">Reference proteome</keyword>
<evidence type="ECO:0000256" key="5">
    <source>
        <dbReference type="ARBA" id="ARBA00022479"/>
    </source>
</evidence>
<keyword evidence="9" id="KW-0221">Differentiation</keyword>
<comment type="function">
    <text evidence="13">Associates with the organic matrix of bone and cartilage. Thought to act as an inhibitor of bone formation.</text>
</comment>
<accession>A0A2G9R7E6</accession>
<dbReference type="OrthoDB" id="8958520at2759"/>
<evidence type="ECO:0000256" key="14">
    <source>
        <dbReference type="PIRSR" id="PIRSR602384-1"/>
    </source>
</evidence>
<keyword evidence="12" id="KW-0891">Chondrogenesis</keyword>
<gene>
    <name evidence="20" type="ORF">AB205_0199550</name>
</gene>
<evidence type="ECO:0000256" key="3">
    <source>
        <dbReference type="ARBA" id="ARBA00017145"/>
    </source>
</evidence>
<protein>
    <recommendedName>
        <fullName evidence="3 17">Matrix Gla protein</fullName>
        <shortName evidence="17">MGP</shortName>
    </recommendedName>
</protein>
<keyword evidence="14" id="KW-0106">Calcium</keyword>
<dbReference type="SMART" id="SM00069">
    <property type="entry name" value="GLA"/>
    <property type="match status" value="1"/>
</dbReference>
<feature type="region of interest" description="Disordered" evidence="18">
    <location>
        <begin position="40"/>
        <end position="72"/>
    </location>
</feature>
<keyword evidence="11 15" id="KW-1015">Disulfide bond</keyword>
<comment type="PTM">
    <text evidence="16">Gamma-carboxyglutamate residues are formed by vitamin K dependent carboxylation. These residues are essential for the binding of calcium.</text>
</comment>
<sequence>MKTLGVLLVLALAAVVTLAYDSHESHESYEHYDPFVNSRTANTFMSTQQRPSRMHERIRERNKSPQERQREVCEDYKPCDRYAMRHGYTAAYRKYFGQRTGGK</sequence>
<evidence type="ECO:0000256" key="10">
    <source>
        <dbReference type="ARBA" id="ARBA00022855"/>
    </source>
</evidence>
<feature type="binding site" evidence="14">
    <location>
        <position position="71"/>
    </location>
    <ligand>
        <name>Ca(2+)</name>
        <dbReference type="ChEBI" id="CHEBI:29108"/>
        <label>1</label>
    </ligand>
</feature>
<dbReference type="AlphaFoldDB" id="A0A2G9R7E6"/>
<evidence type="ECO:0000256" key="11">
    <source>
        <dbReference type="ARBA" id="ARBA00023157"/>
    </source>
</evidence>
<evidence type="ECO:0000256" key="17">
    <source>
        <dbReference type="RuleBase" id="RU361261"/>
    </source>
</evidence>
<feature type="signal peptide" evidence="17">
    <location>
        <begin position="1"/>
        <end position="19"/>
    </location>
</feature>
<comment type="PTM">
    <text evidence="17">Requires vitamin K-dependent gamma-carboxylation for its function.</text>
</comment>
<keyword evidence="6 17" id="KW-0964">Secreted</keyword>
<comment type="subcellular location">
    <subcellularLocation>
        <location evidence="1 17">Secreted</location>
    </subcellularLocation>
</comment>
<dbReference type="SUPFAM" id="SSF57630">
    <property type="entry name" value="GLA-domain"/>
    <property type="match status" value="1"/>
</dbReference>
<dbReference type="InterPro" id="IPR027118">
    <property type="entry name" value="MGP"/>
</dbReference>
<dbReference type="GO" id="GO:0005509">
    <property type="term" value="F:calcium ion binding"/>
    <property type="evidence" value="ECO:0007669"/>
    <property type="project" value="UniProtKB-UniRule"/>
</dbReference>
<dbReference type="GO" id="GO:0001503">
    <property type="term" value="P:ossification"/>
    <property type="evidence" value="ECO:0007669"/>
    <property type="project" value="UniProtKB-KW"/>
</dbReference>
<organism evidence="20 21">
    <name type="scientific">Aquarana catesbeiana</name>
    <name type="common">American bullfrog</name>
    <name type="synonym">Rana catesbeiana</name>
    <dbReference type="NCBI Taxonomy" id="8400"/>
    <lineage>
        <taxon>Eukaryota</taxon>
        <taxon>Metazoa</taxon>
        <taxon>Chordata</taxon>
        <taxon>Craniata</taxon>
        <taxon>Vertebrata</taxon>
        <taxon>Euteleostomi</taxon>
        <taxon>Amphibia</taxon>
        <taxon>Batrachia</taxon>
        <taxon>Anura</taxon>
        <taxon>Neobatrachia</taxon>
        <taxon>Ranoidea</taxon>
        <taxon>Ranidae</taxon>
        <taxon>Aquarana</taxon>
    </lineage>
</organism>
<reference evidence="21" key="1">
    <citation type="journal article" date="2017" name="Nat. Commun.">
        <title>The North American bullfrog draft genome provides insight into hormonal regulation of long noncoding RNA.</title>
        <authorList>
            <person name="Hammond S.A."/>
            <person name="Warren R.L."/>
            <person name="Vandervalk B.P."/>
            <person name="Kucuk E."/>
            <person name="Khan H."/>
            <person name="Gibb E.A."/>
            <person name="Pandoh P."/>
            <person name="Kirk H."/>
            <person name="Zhao Y."/>
            <person name="Jones M."/>
            <person name="Mungall A.J."/>
            <person name="Coope R."/>
            <person name="Pleasance S."/>
            <person name="Moore R.A."/>
            <person name="Holt R.A."/>
            <person name="Round J.M."/>
            <person name="Ohora S."/>
            <person name="Walle B.V."/>
            <person name="Veldhoen N."/>
            <person name="Helbing C.C."/>
            <person name="Birol I."/>
        </authorList>
    </citation>
    <scope>NUCLEOTIDE SEQUENCE [LARGE SCALE GENOMIC DNA]</scope>
</reference>
<evidence type="ECO:0000313" key="21">
    <source>
        <dbReference type="Proteomes" id="UP000228934"/>
    </source>
</evidence>
<feature type="compositionally biased region" description="Polar residues" evidence="18">
    <location>
        <begin position="40"/>
        <end position="51"/>
    </location>
</feature>
<feature type="chain" id="PRO_5013427698" description="Matrix Gla protein" evidence="17">
    <location>
        <begin position="20"/>
        <end position="103"/>
    </location>
</feature>
<keyword evidence="7" id="KW-0597">Phosphoprotein</keyword>
<dbReference type="PROSITE" id="PS50998">
    <property type="entry name" value="GLA_2"/>
    <property type="match status" value="1"/>
</dbReference>
<dbReference type="GO" id="GO:0051216">
    <property type="term" value="P:cartilage development"/>
    <property type="evidence" value="ECO:0007669"/>
    <property type="project" value="UniProtKB-KW"/>
</dbReference>
<evidence type="ECO:0000256" key="4">
    <source>
        <dbReference type="ARBA" id="ARBA00022473"/>
    </source>
</evidence>
<dbReference type="InterPro" id="IPR058704">
    <property type="entry name" value="BGLAP-like_C"/>
</dbReference>
<evidence type="ECO:0000256" key="9">
    <source>
        <dbReference type="ARBA" id="ARBA00022782"/>
    </source>
</evidence>
<evidence type="ECO:0000256" key="12">
    <source>
        <dbReference type="ARBA" id="ARBA00023188"/>
    </source>
</evidence>
<dbReference type="GO" id="GO:0031012">
    <property type="term" value="C:extracellular matrix"/>
    <property type="evidence" value="ECO:0007669"/>
    <property type="project" value="InterPro"/>
</dbReference>
<dbReference type="PANTHER" id="PTHR10109:SF0">
    <property type="entry name" value="MATRIX GLA PROTEIN"/>
    <property type="match status" value="1"/>
</dbReference>
<dbReference type="Pfam" id="PF25890">
    <property type="entry name" value="BGLAP_C"/>
    <property type="match status" value="1"/>
</dbReference>
<evidence type="ECO:0000256" key="6">
    <source>
        <dbReference type="ARBA" id="ARBA00022525"/>
    </source>
</evidence>
<dbReference type="EMBL" id="KV954020">
    <property type="protein sequence ID" value="PIO23780.1"/>
    <property type="molecule type" value="Genomic_DNA"/>
</dbReference>
<feature type="disulfide bond" evidence="15">
    <location>
        <begin position="73"/>
        <end position="79"/>
    </location>
</feature>
<evidence type="ECO:0000256" key="15">
    <source>
        <dbReference type="PIRSR" id="PIRSR602384-2"/>
    </source>
</evidence>
<feature type="modified residue" description="4-carboxyglutamate" evidence="16">
    <location>
        <position position="74"/>
    </location>
</feature>
<dbReference type="PANTHER" id="PTHR10109">
    <property type="entry name" value="MATRIX GLA PROTEIN"/>
    <property type="match status" value="1"/>
</dbReference>
<feature type="binding site" evidence="14">
    <location>
        <position position="80"/>
    </location>
    <ligand>
        <name>Ca(2+)</name>
        <dbReference type="ChEBI" id="CHEBI:29108"/>
        <label>1</label>
    </ligand>
</feature>
<evidence type="ECO:0000256" key="7">
    <source>
        <dbReference type="ARBA" id="ARBA00022553"/>
    </source>
</evidence>